<gene>
    <name evidence="2" type="ORF">EVOR1521_LOCUS31666</name>
</gene>
<dbReference type="EMBL" id="CAUJNA010003849">
    <property type="protein sequence ID" value="CAJ1410957.1"/>
    <property type="molecule type" value="Genomic_DNA"/>
</dbReference>
<evidence type="ECO:0000256" key="1">
    <source>
        <dbReference type="SAM" id="MobiDB-lite"/>
    </source>
</evidence>
<dbReference type="Proteomes" id="UP001178507">
    <property type="component" value="Unassembled WGS sequence"/>
</dbReference>
<name>A0AA36JRA6_9DINO</name>
<feature type="compositionally biased region" description="Low complexity" evidence="1">
    <location>
        <begin position="708"/>
        <end position="726"/>
    </location>
</feature>
<organism evidence="2 3">
    <name type="scientific">Effrenium voratum</name>
    <dbReference type="NCBI Taxonomy" id="2562239"/>
    <lineage>
        <taxon>Eukaryota</taxon>
        <taxon>Sar</taxon>
        <taxon>Alveolata</taxon>
        <taxon>Dinophyceae</taxon>
        <taxon>Suessiales</taxon>
        <taxon>Symbiodiniaceae</taxon>
        <taxon>Effrenium</taxon>
    </lineage>
</organism>
<feature type="compositionally biased region" description="Basic residues" evidence="1">
    <location>
        <begin position="811"/>
        <end position="820"/>
    </location>
</feature>
<protein>
    <submittedName>
        <fullName evidence="2">Uncharacterized protein</fullName>
    </submittedName>
</protein>
<comment type="caution">
    <text evidence="2">The sequence shown here is derived from an EMBL/GenBank/DDBJ whole genome shotgun (WGS) entry which is preliminary data.</text>
</comment>
<feature type="compositionally biased region" description="Low complexity" evidence="1">
    <location>
        <begin position="759"/>
        <end position="768"/>
    </location>
</feature>
<feature type="compositionally biased region" description="Polar residues" evidence="1">
    <location>
        <begin position="737"/>
        <end position="758"/>
    </location>
</feature>
<evidence type="ECO:0000313" key="2">
    <source>
        <dbReference type="EMBL" id="CAJ1410957.1"/>
    </source>
</evidence>
<dbReference type="AlphaFoldDB" id="A0AA36JRA6"/>
<accession>A0AA36JRA6</accession>
<reference evidence="2" key="1">
    <citation type="submission" date="2023-08" db="EMBL/GenBank/DDBJ databases">
        <authorList>
            <person name="Chen Y."/>
            <person name="Shah S."/>
            <person name="Dougan E. K."/>
            <person name="Thang M."/>
            <person name="Chan C."/>
        </authorList>
    </citation>
    <scope>NUCLEOTIDE SEQUENCE</scope>
</reference>
<keyword evidence="3" id="KW-1185">Reference proteome</keyword>
<evidence type="ECO:0000313" key="3">
    <source>
        <dbReference type="Proteomes" id="UP001178507"/>
    </source>
</evidence>
<proteinExistence type="predicted"/>
<sequence length="894" mass="100461">MDEPGDEVPADVLQTLKEMTAAVKRKSQSRGKDFGDVQYVVYVGSLDLRDSSKTLRPGTKVRLKLYCDTRGVGGHDVEVTDQPVTVPEEVQAAAEDAEERERKPRYMRFFENKLGPGFSFQQVAEEERQVLDGCYEGEVVRRAKTYAWIRPLDAAAMPEEVREKLQEMCDGFRKKAEDGGRKPFCGGIEENVVYVANPDLSTKGTILSVGMKVSFKLYVDNKGVGGYDVLPSQEHIEKMLLAIRANFETEEGKRKSLKLKDVFGEPPNFKDVLFVGECTHAFSLAAGRLLGVMPFAGAAEHPYQLPCAWCSTELQWPRTLEKKLELDLVDNIKLLRSKGVWCADGIDGLKLQQSLEKAKCPTTRFNTVFWMMPYVPDRQWRPPASIGIMMHYYIQAYVESAAALCKDDGQVVVVVTSAQCLSWNLYNCNPSFAGRELIPEVWWFDVSPFERHGYQSRFGDGRDRYVDQPVFHRLCDTVAVCWKTKQREAEEVEGVTEDEIAARKKLLEEIGKDPTVQQVQQVQVQQWHNQLAESQRLSTQGYSWPRPTTAWSPQINDPPEVIPPNEVVAERRRQFGDRLFRLWVEDVPGRGVRVHALDTTSFLRSCVEFSDLDVQAMFDHWFFRLARSHQNSLAAPLTQFLLCLLDAAYFQLEGGHLRLRVPAEIPPLPPEPDKELIEVPAYKASPTSSAAPLTKEWIRDKLLVPRSMVGRSTSRSSGGYSCYSRGQGAPHAPRPSSARTSVLASAKSRSVSQPSWSMSEMAPSPEASCESERPRSARRRPSGHPPGLRVRRPLEEREKASGFQPAPQASRRLRPASAKVHKHKRVAEAWGHDGHDIYDDLEPSIAGDLDHFDAQEAALTRAVFETLEPTVPPGGWLQEGLTPSSTNDIFSSCI</sequence>
<feature type="region of interest" description="Disordered" evidence="1">
    <location>
        <begin position="708"/>
        <end position="820"/>
    </location>
</feature>